<feature type="domain" description="PAC" evidence="23">
    <location>
        <begin position="533"/>
        <end position="585"/>
    </location>
</feature>
<evidence type="ECO:0000256" key="11">
    <source>
        <dbReference type="ARBA" id="ARBA00022989"/>
    </source>
</evidence>
<dbReference type="EMBL" id="CP036269">
    <property type="protein sequence ID" value="QDT41869.1"/>
    <property type="molecule type" value="Genomic_DNA"/>
</dbReference>
<feature type="signal peptide" evidence="19">
    <location>
        <begin position="1"/>
        <end position="33"/>
    </location>
</feature>
<dbReference type="NCBIfam" id="TIGR00229">
    <property type="entry name" value="sensory_box"/>
    <property type="match status" value="6"/>
</dbReference>
<feature type="domain" description="PAS" evidence="22">
    <location>
        <begin position="872"/>
        <end position="942"/>
    </location>
</feature>
<dbReference type="InterPro" id="IPR000014">
    <property type="entry name" value="PAS"/>
</dbReference>
<evidence type="ECO:0000256" key="19">
    <source>
        <dbReference type="SAM" id="SignalP"/>
    </source>
</evidence>
<evidence type="ECO:0000256" key="14">
    <source>
        <dbReference type="ARBA" id="ARBA00070616"/>
    </source>
</evidence>
<dbReference type="Gene3D" id="3.30.565.10">
    <property type="entry name" value="Histidine kinase-like ATPase, C-terminal domain"/>
    <property type="match status" value="1"/>
</dbReference>
<evidence type="ECO:0000259" key="23">
    <source>
        <dbReference type="PROSITE" id="PS50113"/>
    </source>
</evidence>
<gene>
    <name evidence="25" type="primary">barA_2</name>
    <name evidence="25" type="ORF">Pan241w_19370</name>
</gene>
<evidence type="ECO:0000256" key="6">
    <source>
        <dbReference type="ARBA" id="ARBA00022679"/>
    </source>
</evidence>
<feature type="modified residue" description="4-aspartylphosphate" evidence="16">
    <location>
        <position position="1470"/>
    </location>
</feature>
<dbReference type="CDD" id="cd00082">
    <property type="entry name" value="HisKA"/>
    <property type="match status" value="1"/>
</dbReference>
<feature type="domain" description="PAC" evidence="23">
    <location>
        <begin position="403"/>
        <end position="455"/>
    </location>
</feature>
<dbReference type="PANTHER" id="PTHR45339">
    <property type="entry name" value="HYBRID SIGNAL TRANSDUCTION HISTIDINE KINASE J"/>
    <property type="match status" value="1"/>
</dbReference>
<dbReference type="Pfam" id="PF01627">
    <property type="entry name" value="Hpt"/>
    <property type="match status" value="1"/>
</dbReference>
<dbReference type="Gene3D" id="1.10.287.130">
    <property type="match status" value="1"/>
</dbReference>
<dbReference type="InterPro" id="IPR036097">
    <property type="entry name" value="HisK_dim/P_sf"/>
</dbReference>
<dbReference type="Pfam" id="PF08447">
    <property type="entry name" value="PAS_3"/>
    <property type="match status" value="2"/>
</dbReference>
<feature type="domain" description="PAS" evidence="22">
    <location>
        <begin position="725"/>
        <end position="795"/>
    </location>
</feature>
<dbReference type="InterPro" id="IPR003661">
    <property type="entry name" value="HisK_dim/P_dom"/>
</dbReference>
<name>A0A517RDB1_9PLAN</name>
<keyword evidence="6 25" id="KW-0808">Transferase</keyword>
<comment type="function">
    <text evidence="13">Putative oxygen sensor; modulates the activity of FixJ, a transcriptional activator of nitrogen fixation fixK gene. FixL probably acts as a kinase that phosphorylates FixJ.</text>
</comment>
<dbReference type="Pfam" id="PF00989">
    <property type="entry name" value="PAS"/>
    <property type="match status" value="1"/>
</dbReference>
<dbReference type="SMART" id="SM00448">
    <property type="entry name" value="REC"/>
    <property type="match status" value="2"/>
</dbReference>
<dbReference type="FunFam" id="3.30.565.10:FF:000010">
    <property type="entry name" value="Sensor histidine kinase RcsC"/>
    <property type="match status" value="1"/>
</dbReference>
<reference evidence="25 26" key="1">
    <citation type="submission" date="2019-02" db="EMBL/GenBank/DDBJ databases">
        <title>Deep-cultivation of Planctomycetes and their phenomic and genomic characterization uncovers novel biology.</title>
        <authorList>
            <person name="Wiegand S."/>
            <person name="Jogler M."/>
            <person name="Boedeker C."/>
            <person name="Pinto D."/>
            <person name="Vollmers J."/>
            <person name="Rivas-Marin E."/>
            <person name="Kohn T."/>
            <person name="Peeters S.H."/>
            <person name="Heuer A."/>
            <person name="Rast P."/>
            <person name="Oberbeckmann S."/>
            <person name="Bunk B."/>
            <person name="Jeske O."/>
            <person name="Meyerdierks A."/>
            <person name="Storesund J.E."/>
            <person name="Kallscheuer N."/>
            <person name="Luecker S."/>
            <person name="Lage O.M."/>
            <person name="Pohl T."/>
            <person name="Merkel B.J."/>
            <person name="Hornburger P."/>
            <person name="Mueller R.-W."/>
            <person name="Bruemmer F."/>
            <person name="Labrenz M."/>
            <person name="Spormann A.M."/>
            <person name="Op den Camp H."/>
            <person name="Overmann J."/>
            <person name="Amann R."/>
            <person name="Jetten M.S.M."/>
            <person name="Mascher T."/>
            <person name="Medema M.H."/>
            <person name="Devos D.P."/>
            <person name="Kaster A.-K."/>
            <person name="Ovreas L."/>
            <person name="Rohde M."/>
            <person name="Galperin M.Y."/>
            <person name="Jogler C."/>
        </authorList>
    </citation>
    <scope>NUCLEOTIDE SEQUENCE [LARGE SCALE GENOMIC DNA]</scope>
    <source>
        <strain evidence="25 26">Pan241w</strain>
    </source>
</reference>
<evidence type="ECO:0000256" key="16">
    <source>
        <dbReference type="PROSITE-ProRule" id="PRU00169"/>
    </source>
</evidence>
<dbReference type="InterPro" id="IPR004358">
    <property type="entry name" value="Sig_transdc_His_kin-like_C"/>
</dbReference>
<dbReference type="SMART" id="SM00091">
    <property type="entry name" value="PAS"/>
    <property type="match status" value="6"/>
</dbReference>
<keyword evidence="26" id="KW-1185">Reference proteome</keyword>
<dbReference type="PROSITE" id="PS50894">
    <property type="entry name" value="HPT"/>
    <property type="match status" value="1"/>
</dbReference>
<feature type="transmembrane region" description="Helical" evidence="18">
    <location>
        <begin position="98"/>
        <end position="120"/>
    </location>
</feature>
<feature type="transmembrane region" description="Helical" evidence="18">
    <location>
        <begin position="162"/>
        <end position="182"/>
    </location>
</feature>
<dbReference type="OrthoDB" id="9815750at2"/>
<protein>
    <recommendedName>
        <fullName evidence="14">Sensor protein FixL</fullName>
        <ecNumber evidence="3">2.7.13.3</ecNumber>
    </recommendedName>
</protein>
<evidence type="ECO:0000313" key="25">
    <source>
        <dbReference type="EMBL" id="QDT41869.1"/>
    </source>
</evidence>
<dbReference type="Pfam" id="PF00072">
    <property type="entry name" value="Response_reg"/>
    <property type="match status" value="2"/>
</dbReference>
<feature type="chain" id="PRO_5022050969" description="Sensor protein FixL" evidence="19">
    <location>
        <begin position="34"/>
        <end position="1687"/>
    </location>
</feature>
<feature type="domain" description="PAS" evidence="22">
    <location>
        <begin position="459"/>
        <end position="511"/>
    </location>
</feature>
<dbReference type="InterPro" id="IPR008207">
    <property type="entry name" value="Sig_transdc_His_kin_Hpt_dom"/>
</dbReference>
<evidence type="ECO:0000256" key="4">
    <source>
        <dbReference type="ARBA" id="ARBA00022475"/>
    </source>
</evidence>
<evidence type="ECO:0000259" key="22">
    <source>
        <dbReference type="PROSITE" id="PS50112"/>
    </source>
</evidence>
<feature type="domain" description="PAS" evidence="22">
    <location>
        <begin position="329"/>
        <end position="399"/>
    </location>
</feature>
<dbReference type="Gene3D" id="3.30.450.20">
    <property type="entry name" value="PAS domain"/>
    <property type="match status" value="6"/>
</dbReference>
<dbReference type="PANTHER" id="PTHR45339:SF5">
    <property type="entry name" value="HISTIDINE KINASE"/>
    <property type="match status" value="1"/>
</dbReference>
<dbReference type="InterPro" id="IPR058544">
    <property type="entry name" value="ETR1_N"/>
</dbReference>
<dbReference type="CDD" id="cd00156">
    <property type="entry name" value="REC"/>
    <property type="match status" value="1"/>
</dbReference>
<dbReference type="SUPFAM" id="SSF47226">
    <property type="entry name" value="Histidine-containing phosphotransfer domain, HPT domain"/>
    <property type="match status" value="1"/>
</dbReference>
<evidence type="ECO:0000259" key="20">
    <source>
        <dbReference type="PROSITE" id="PS50109"/>
    </source>
</evidence>
<feature type="domain" description="PAC" evidence="23">
    <location>
        <begin position="276"/>
        <end position="328"/>
    </location>
</feature>
<keyword evidence="4" id="KW-1003">Cell membrane</keyword>
<dbReference type="FunFam" id="1.10.287.130:FF:000003">
    <property type="entry name" value="Histidine kinase"/>
    <property type="match status" value="1"/>
</dbReference>
<dbReference type="PROSITE" id="PS50112">
    <property type="entry name" value="PAS"/>
    <property type="match status" value="5"/>
</dbReference>
<feature type="domain" description="PAS" evidence="22">
    <location>
        <begin position="586"/>
        <end position="628"/>
    </location>
</feature>
<evidence type="ECO:0000256" key="15">
    <source>
        <dbReference type="PROSITE-ProRule" id="PRU00110"/>
    </source>
</evidence>
<keyword evidence="17" id="KW-0175">Coiled coil</keyword>
<accession>A0A517RDB1</accession>
<evidence type="ECO:0000256" key="3">
    <source>
        <dbReference type="ARBA" id="ARBA00012438"/>
    </source>
</evidence>
<feature type="coiled-coil region" evidence="17">
    <location>
        <begin position="1644"/>
        <end position="1678"/>
    </location>
</feature>
<feature type="domain" description="Response regulatory" evidence="21">
    <location>
        <begin position="1421"/>
        <end position="1541"/>
    </location>
</feature>
<evidence type="ECO:0000256" key="1">
    <source>
        <dbReference type="ARBA" id="ARBA00000085"/>
    </source>
</evidence>
<keyword evidence="9 25" id="KW-0418">Kinase</keyword>
<feature type="domain" description="Response regulatory" evidence="21">
    <location>
        <begin position="1275"/>
        <end position="1393"/>
    </location>
</feature>
<dbReference type="Pfam" id="PF13426">
    <property type="entry name" value="PAS_9"/>
    <property type="match status" value="3"/>
</dbReference>
<dbReference type="InterPro" id="IPR003594">
    <property type="entry name" value="HATPase_dom"/>
</dbReference>
<dbReference type="InterPro" id="IPR005467">
    <property type="entry name" value="His_kinase_dom"/>
</dbReference>
<dbReference type="PROSITE" id="PS50113">
    <property type="entry name" value="PAC"/>
    <property type="match status" value="5"/>
</dbReference>
<organism evidence="25 26">
    <name type="scientific">Gimesia alba</name>
    <dbReference type="NCBI Taxonomy" id="2527973"/>
    <lineage>
        <taxon>Bacteria</taxon>
        <taxon>Pseudomonadati</taxon>
        <taxon>Planctomycetota</taxon>
        <taxon>Planctomycetia</taxon>
        <taxon>Planctomycetales</taxon>
        <taxon>Planctomycetaceae</taxon>
        <taxon>Gimesia</taxon>
    </lineage>
</organism>
<evidence type="ECO:0000259" key="24">
    <source>
        <dbReference type="PROSITE" id="PS50894"/>
    </source>
</evidence>
<dbReference type="InterPro" id="IPR035965">
    <property type="entry name" value="PAS-like_dom_sf"/>
</dbReference>
<comment type="subcellular location">
    <subcellularLocation>
        <location evidence="2">Cell membrane</location>
        <topology evidence="2">Multi-pass membrane protein</topology>
    </subcellularLocation>
</comment>
<keyword evidence="10" id="KW-0067">ATP-binding</keyword>
<dbReference type="CDD" id="cd00130">
    <property type="entry name" value="PAS"/>
    <property type="match status" value="6"/>
</dbReference>
<dbReference type="RefSeq" id="WP_145214157.1">
    <property type="nucleotide sequence ID" value="NZ_CP036269.1"/>
</dbReference>
<feature type="domain" description="PAC" evidence="23">
    <location>
        <begin position="802"/>
        <end position="857"/>
    </location>
</feature>
<feature type="domain" description="Histidine kinase" evidence="20">
    <location>
        <begin position="1036"/>
        <end position="1257"/>
    </location>
</feature>
<evidence type="ECO:0000256" key="13">
    <source>
        <dbReference type="ARBA" id="ARBA00059827"/>
    </source>
</evidence>
<evidence type="ECO:0000256" key="12">
    <source>
        <dbReference type="ARBA" id="ARBA00023136"/>
    </source>
</evidence>
<dbReference type="InterPro" id="IPR013655">
    <property type="entry name" value="PAS_fold_3"/>
</dbReference>
<dbReference type="SMART" id="SM00086">
    <property type="entry name" value="PAC"/>
    <property type="match status" value="6"/>
</dbReference>
<evidence type="ECO:0000256" key="8">
    <source>
        <dbReference type="ARBA" id="ARBA00022741"/>
    </source>
</evidence>
<dbReference type="EC" id="2.7.13.3" evidence="3"/>
<dbReference type="InterPro" id="IPR013767">
    <property type="entry name" value="PAS_fold"/>
</dbReference>
<evidence type="ECO:0000256" key="10">
    <source>
        <dbReference type="ARBA" id="ARBA00022840"/>
    </source>
</evidence>
<dbReference type="PROSITE" id="PS50109">
    <property type="entry name" value="HIS_KIN"/>
    <property type="match status" value="1"/>
</dbReference>
<dbReference type="CDD" id="cd17546">
    <property type="entry name" value="REC_hyHK_CKI1_RcsC-like"/>
    <property type="match status" value="1"/>
</dbReference>
<dbReference type="SMART" id="SM00387">
    <property type="entry name" value="HATPase_c"/>
    <property type="match status" value="1"/>
</dbReference>
<sequence length="1687" mass="189572" precursor="true">MSLRFKTNYRIRLFIPTLILGMIVFGANSSPQAAESKTELNLNKAGECANGLCQKSSSTAALSAEGPGTFFTKLFDTSDFPARWYCGSWSSDVGWLHIISDIAIFAAYFAIPVVLLYFLLQRKDLPFPKIIWLFAAFIMFCGFGHLIEAGIFWWPVYRFSGLIKACTAIVSLITVLVLIRLVPEALKFPSAVLLAKELQRSKERLDFALESGQIGVWEWNLKTDRLSWDRKTREIFDIDLEQTELCFEDFSKRLHPEDRARVISRMKECTETRQTFNEQYRVIYDNGSVHYVQSQGRVVLGDDDQPEQFIGVCHDFTEKQLQENALLESEQNFRSTFEQVAMGIAHVAPDGHWLRVNSGLSEIVGYSSEELLELTYQDITHPDDLEADLNNVEQLIAGNIESFSLEKRYLHKNGAPIWTNLTVSLVRHSSGEPKHFISVIENIQRRKEVEASLEMYNQKVKKLSLVASKTKHPVIICDAQGKIEWVNDAFTDLTCYSLNDVIEKHLTEILHGPNTNYEIMADLRYHIELKESVATEIAIYDREGYEYWIELKIDTVLGDDGELLNFIATQIDVTARKHSEIALRKANAQFNKLLQADILGIMICRFEGRIEQANDELLRILGYTPEDLDAGLIDLKALTPPEWLECDQAVRREIAETGAAKPVEKEFFRKDGTRVPVVFGVTQLDEADDLCLCFVLDAATQKQKEEEAAQRSHELQIATEKSKANERRIEAIVNTAVDPIITISGTGKIKSFNPAAERLFGYAASEILEQNIKLLMPSPYREEHDGYLARYLATGKQNVIGSGREAVGQRKDGTTFPLHLSVSQVVVENSGKDKEILFTGIIRDLTEQKQKEAEAEERTRELQIATEKSKSNERRIEAIVNTAVDPIITISGIGKIKSFNPAAERLFGYTASEILEQNIKLLMPSPYREEHDGYLARYLATGKQNVIGSGREAVGQRKDGTTFPLHLSVSQVVVENSGKDKEILFTGIIRDLTEQKQKEAEAAERTRELQIATEKSKSNERRAELANRTKSDFLANMSHELRTPLNGVIGMTELLAGTNLSQRQQEFVDACRNSGESLLKLINDILDFSKIEAGKLELDLHDFDLENLVMDTVRTMVWRTAEKKLELPCYVHPESRLVLKGDSYRLRQILVNLVGNAIKFTDTGEIFVRAEPVSRQDDQINIRFSVTDTGIGIEEDKLNRLFQSFSQVDASTTRHYGGTGLGLVISQNLVELMGGEIGIESQRGVGSTFWFEIPFTVVSESTVDLPLESPIAGKRTLIVEDNETKRTIIQTYMTEWNIESVGTASVDEALAAIDEANAENKPFDVIVTDFDMPHRNGLDLAEALKDSPEKMVLLLSTTNVDFTDRELMEYGIDMILRKPIQRHKLYEMICSLFANGGEKQFVSLSNNEPANQTAKKLPTTRILLAEDNNINLMYVTELMNQLGCMCDTATNGLEAVEAVQQHEYDLILMDCQMPELDGFGATRQIRQLESDGTLKGHIPIVALTANAIKGDRERCFESGMDEYLSKPVQKNQIINVLERILRQKEVAVIETTHANTELTNEEKSSTPPPIDAALLLERCFGSLELAGSLLDELETTGRDRVKEIQQQAEVSDAQALALAAHSLKGATGILCASSLLKLSEEIELAGHEANLEGIEALIDDISNEMERCLDNIPQLREEMRLIKEGDV</sequence>
<dbReference type="GO" id="GO:0000155">
    <property type="term" value="F:phosphorelay sensor kinase activity"/>
    <property type="evidence" value="ECO:0007669"/>
    <property type="project" value="InterPro"/>
</dbReference>
<dbReference type="SUPFAM" id="SSF55785">
    <property type="entry name" value="PYP-like sensor domain (PAS domain)"/>
    <property type="match status" value="6"/>
</dbReference>
<dbReference type="Pfam" id="PF00512">
    <property type="entry name" value="HisKA"/>
    <property type="match status" value="1"/>
</dbReference>
<dbReference type="InterPro" id="IPR011006">
    <property type="entry name" value="CheY-like_superfamily"/>
</dbReference>
<evidence type="ECO:0000256" key="7">
    <source>
        <dbReference type="ARBA" id="ARBA00022692"/>
    </source>
</evidence>
<dbReference type="InterPro" id="IPR001610">
    <property type="entry name" value="PAC"/>
</dbReference>
<dbReference type="PROSITE" id="PS50110">
    <property type="entry name" value="RESPONSE_REGULATORY"/>
    <property type="match status" value="2"/>
</dbReference>
<feature type="modified residue" description="Phosphohistidine" evidence="15">
    <location>
        <position position="1621"/>
    </location>
</feature>
<keyword evidence="19" id="KW-0732">Signal</keyword>
<keyword evidence="11 18" id="KW-1133">Transmembrane helix</keyword>
<dbReference type="PRINTS" id="PR00344">
    <property type="entry name" value="BCTRLSENSOR"/>
</dbReference>
<dbReference type="GO" id="GO:0005524">
    <property type="term" value="F:ATP binding"/>
    <property type="evidence" value="ECO:0007669"/>
    <property type="project" value="UniProtKB-KW"/>
</dbReference>
<evidence type="ECO:0000256" key="18">
    <source>
        <dbReference type="SAM" id="Phobius"/>
    </source>
</evidence>
<keyword evidence="7 18" id="KW-0812">Transmembrane</keyword>
<keyword evidence="8" id="KW-0547">Nucleotide-binding</keyword>
<feature type="domain" description="HPt" evidence="24">
    <location>
        <begin position="1582"/>
        <end position="1679"/>
    </location>
</feature>
<evidence type="ECO:0000256" key="5">
    <source>
        <dbReference type="ARBA" id="ARBA00022553"/>
    </source>
</evidence>
<feature type="transmembrane region" description="Helical" evidence="18">
    <location>
        <begin position="132"/>
        <end position="156"/>
    </location>
</feature>
<dbReference type="Gene3D" id="1.20.120.160">
    <property type="entry name" value="HPT domain"/>
    <property type="match status" value="1"/>
</dbReference>
<dbReference type="InterPro" id="IPR001789">
    <property type="entry name" value="Sig_transdc_resp-reg_receiver"/>
</dbReference>
<proteinExistence type="predicted"/>
<comment type="catalytic activity">
    <reaction evidence="1">
        <text>ATP + protein L-histidine = ADP + protein N-phospho-L-histidine.</text>
        <dbReference type="EC" id="2.7.13.3"/>
    </reaction>
</comment>
<dbReference type="SUPFAM" id="SSF55874">
    <property type="entry name" value="ATPase domain of HSP90 chaperone/DNA topoisomerase II/histidine kinase"/>
    <property type="match status" value="1"/>
</dbReference>
<dbReference type="Gene3D" id="3.40.50.2300">
    <property type="match status" value="2"/>
</dbReference>
<evidence type="ECO:0000313" key="26">
    <source>
        <dbReference type="Proteomes" id="UP000317171"/>
    </source>
</evidence>
<dbReference type="Pfam" id="PF02518">
    <property type="entry name" value="HATPase_c"/>
    <property type="match status" value="1"/>
</dbReference>
<dbReference type="CDD" id="cd16922">
    <property type="entry name" value="HATPase_EvgS-ArcB-TorS-like"/>
    <property type="match status" value="1"/>
</dbReference>
<evidence type="ECO:0000259" key="21">
    <source>
        <dbReference type="PROSITE" id="PS50110"/>
    </source>
</evidence>
<dbReference type="SMART" id="SM00388">
    <property type="entry name" value="HisKA"/>
    <property type="match status" value="1"/>
</dbReference>
<dbReference type="SUPFAM" id="SSF52172">
    <property type="entry name" value="CheY-like"/>
    <property type="match status" value="2"/>
</dbReference>
<keyword evidence="5 16" id="KW-0597">Phosphoprotein</keyword>
<dbReference type="SUPFAM" id="SSF47384">
    <property type="entry name" value="Homodimeric domain of signal transducing histidine kinase"/>
    <property type="match status" value="1"/>
</dbReference>
<dbReference type="GO" id="GO:0006355">
    <property type="term" value="P:regulation of DNA-templated transcription"/>
    <property type="evidence" value="ECO:0007669"/>
    <property type="project" value="InterPro"/>
</dbReference>
<keyword evidence="12 18" id="KW-0472">Membrane</keyword>
<dbReference type="InterPro" id="IPR000700">
    <property type="entry name" value="PAS-assoc_C"/>
</dbReference>
<dbReference type="Pfam" id="PF25487">
    <property type="entry name" value="ETR1_N"/>
    <property type="match status" value="1"/>
</dbReference>
<feature type="domain" description="PAC" evidence="23">
    <location>
        <begin position="949"/>
        <end position="1004"/>
    </location>
</feature>
<dbReference type="InterPro" id="IPR036641">
    <property type="entry name" value="HPT_dom_sf"/>
</dbReference>
<evidence type="ECO:0000256" key="9">
    <source>
        <dbReference type="ARBA" id="ARBA00022777"/>
    </source>
</evidence>
<dbReference type="FunFam" id="3.30.450.20:FF:000060">
    <property type="entry name" value="Sensor protein FixL"/>
    <property type="match status" value="2"/>
</dbReference>
<dbReference type="InterPro" id="IPR036890">
    <property type="entry name" value="HATPase_C_sf"/>
</dbReference>
<dbReference type="KEGG" id="gaz:Pan241w_19370"/>
<dbReference type="Proteomes" id="UP000317171">
    <property type="component" value="Chromosome"/>
</dbReference>
<feature type="modified residue" description="4-aspartylphosphate" evidence="16">
    <location>
        <position position="1329"/>
    </location>
</feature>
<evidence type="ECO:0000256" key="2">
    <source>
        <dbReference type="ARBA" id="ARBA00004651"/>
    </source>
</evidence>
<evidence type="ECO:0000256" key="17">
    <source>
        <dbReference type="SAM" id="Coils"/>
    </source>
</evidence>
<dbReference type="GO" id="GO:0005886">
    <property type="term" value="C:plasma membrane"/>
    <property type="evidence" value="ECO:0007669"/>
    <property type="project" value="UniProtKB-SubCell"/>
</dbReference>